<accession>A0A7S3AYW2</accession>
<reference evidence="1" key="1">
    <citation type="submission" date="2021-01" db="EMBL/GenBank/DDBJ databases">
        <authorList>
            <person name="Corre E."/>
            <person name="Pelletier E."/>
            <person name="Niang G."/>
            <person name="Scheremetjew M."/>
            <person name="Finn R."/>
            <person name="Kale V."/>
            <person name="Holt S."/>
            <person name="Cochrane G."/>
            <person name="Meng A."/>
            <person name="Brown T."/>
            <person name="Cohen L."/>
        </authorList>
    </citation>
    <scope>NUCLEOTIDE SEQUENCE</scope>
    <source>
        <strain evidence="1">CCMP281</strain>
    </source>
</reference>
<protein>
    <submittedName>
        <fullName evidence="1">Uncharacterized protein</fullName>
    </submittedName>
</protein>
<proteinExistence type="predicted"/>
<dbReference type="AlphaFoldDB" id="A0A7S3AYW2"/>
<sequence length="379" mass="42237">MRCESPAPRSTPWSLFSLNGNESLPTGLPVGVTPAMLSFAANTSLAVETPQIVIAAFLGGANNTHRAGSFEDAAKFLDRARRRQSSARTLFVRKLLEQHVGRFLARSSGLCGAPLTKLHIVHDLNLGDQAALLDTHAGRVVFHEVQENSQVLGNDWRFAHFYHILQRSKAWECAWAVDLTDVGVIQMPPCSILPERSLVTAADGQTKDWIRAAGVNTRLNMTWSLNFSNFLRRSHLRPFSCSIVGGRRAAFLPALREVAKRLGQHRTFLAEIGETQRIFKPGADMIIWNQVAIESGRVLTGYPMGPTNVPYMGNVEKVDAHLGCCAPPEVVNWYHLCKLNWRNATRKLYWFGHKLPSTWWADYLQWEPSCLQNGSAPDG</sequence>
<gene>
    <name evidence="1" type="ORF">HERI1096_LOCUS19655</name>
</gene>
<dbReference type="EMBL" id="HBHX01035466">
    <property type="protein sequence ID" value="CAE0118956.1"/>
    <property type="molecule type" value="Transcribed_RNA"/>
</dbReference>
<evidence type="ECO:0000313" key="1">
    <source>
        <dbReference type="EMBL" id="CAE0118956.1"/>
    </source>
</evidence>
<name>A0A7S3AYW2_9EUKA</name>
<organism evidence="1">
    <name type="scientific">Haptolina ericina</name>
    <dbReference type="NCBI Taxonomy" id="156174"/>
    <lineage>
        <taxon>Eukaryota</taxon>
        <taxon>Haptista</taxon>
        <taxon>Haptophyta</taxon>
        <taxon>Prymnesiophyceae</taxon>
        <taxon>Prymnesiales</taxon>
        <taxon>Prymnesiaceae</taxon>
        <taxon>Haptolina</taxon>
    </lineage>
</organism>